<dbReference type="Proteomes" id="UP000008237">
    <property type="component" value="Unassembled WGS sequence"/>
</dbReference>
<evidence type="ECO:0000313" key="2">
    <source>
        <dbReference type="Proteomes" id="UP000008237"/>
    </source>
</evidence>
<dbReference type="STRING" id="610380.E2C051"/>
<reference evidence="1 2" key="1">
    <citation type="journal article" date="2010" name="Science">
        <title>Genomic comparison of the ants Camponotus floridanus and Harpegnathos saltator.</title>
        <authorList>
            <person name="Bonasio R."/>
            <person name="Zhang G."/>
            <person name="Ye C."/>
            <person name="Mutti N.S."/>
            <person name="Fang X."/>
            <person name="Qin N."/>
            <person name="Donahue G."/>
            <person name="Yang P."/>
            <person name="Li Q."/>
            <person name="Li C."/>
            <person name="Zhang P."/>
            <person name="Huang Z."/>
            <person name="Berger S.L."/>
            <person name="Reinberg D."/>
            <person name="Wang J."/>
            <person name="Liebig J."/>
        </authorList>
    </citation>
    <scope>NUCLEOTIDE SEQUENCE [LARGE SCALE GENOMIC DNA]</scope>
    <source>
        <strain evidence="1 2">R22 G/1</strain>
    </source>
</reference>
<evidence type="ECO:0000313" key="1">
    <source>
        <dbReference type="EMBL" id="EFN78679.1"/>
    </source>
</evidence>
<dbReference type="GO" id="GO:0000729">
    <property type="term" value="P:DNA double-strand break processing"/>
    <property type="evidence" value="ECO:0007669"/>
    <property type="project" value="TreeGrafter"/>
</dbReference>
<dbReference type="GO" id="GO:0006303">
    <property type="term" value="P:double-strand break repair via nonhomologous end joining"/>
    <property type="evidence" value="ECO:0007669"/>
    <property type="project" value="TreeGrafter"/>
</dbReference>
<keyword evidence="1" id="KW-0489">Methyltransferase</keyword>
<sequence>GRPITEKADEILETVQQDKHISSVDIGMELGIDHKTVLNHLHKAGYKKKLDVWVPHELSVKNMIDRINICDALLKRNEVEPFLKRVITGDEKWITYDNRKRQRSWTR</sequence>
<dbReference type="GO" id="GO:0044547">
    <property type="term" value="F:DNA topoisomerase binding"/>
    <property type="evidence" value="ECO:0007669"/>
    <property type="project" value="TreeGrafter"/>
</dbReference>
<dbReference type="GO" id="GO:0044774">
    <property type="term" value="P:mitotic DNA integrity checkpoint signaling"/>
    <property type="evidence" value="ECO:0007669"/>
    <property type="project" value="TreeGrafter"/>
</dbReference>
<keyword evidence="2" id="KW-1185">Reference proteome</keyword>
<dbReference type="GO" id="GO:0042800">
    <property type="term" value="F:histone H3K4 methyltransferase activity"/>
    <property type="evidence" value="ECO:0007669"/>
    <property type="project" value="TreeGrafter"/>
</dbReference>
<organism evidence="2">
    <name type="scientific">Harpegnathos saltator</name>
    <name type="common">Jerdon's jumping ant</name>
    <dbReference type="NCBI Taxonomy" id="610380"/>
    <lineage>
        <taxon>Eukaryota</taxon>
        <taxon>Metazoa</taxon>
        <taxon>Ecdysozoa</taxon>
        <taxon>Arthropoda</taxon>
        <taxon>Hexapoda</taxon>
        <taxon>Insecta</taxon>
        <taxon>Pterygota</taxon>
        <taxon>Neoptera</taxon>
        <taxon>Endopterygota</taxon>
        <taxon>Hymenoptera</taxon>
        <taxon>Apocrita</taxon>
        <taxon>Aculeata</taxon>
        <taxon>Formicoidea</taxon>
        <taxon>Formicidae</taxon>
        <taxon>Ponerinae</taxon>
        <taxon>Ponerini</taxon>
        <taxon>Harpegnathos</taxon>
    </lineage>
</organism>
<protein>
    <submittedName>
        <fullName evidence="1">Histone-lysine N-methyltransferase SETMAR</fullName>
    </submittedName>
</protein>
<proteinExistence type="predicted"/>
<dbReference type="GO" id="GO:0000793">
    <property type="term" value="C:condensed chromosome"/>
    <property type="evidence" value="ECO:0007669"/>
    <property type="project" value="TreeGrafter"/>
</dbReference>
<dbReference type="GO" id="GO:0015074">
    <property type="term" value="P:DNA integration"/>
    <property type="evidence" value="ECO:0007669"/>
    <property type="project" value="TreeGrafter"/>
</dbReference>
<dbReference type="InParanoid" id="E2C051"/>
<dbReference type="InterPro" id="IPR052709">
    <property type="entry name" value="Transposase-MT_Hybrid"/>
</dbReference>
<dbReference type="GO" id="GO:0035861">
    <property type="term" value="C:site of double-strand break"/>
    <property type="evidence" value="ECO:0007669"/>
    <property type="project" value="TreeGrafter"/>
</dbReference>
<dbReference type="PANTHER" id="PTHR46060">
    <property type="entry name" value="MARINER MOS1 TRANSPOSASE-LIKE PROTEIN"/>
    <property type="match status" value="1"/>
</dbReference>
<dbReference type="GO" id="GO:0003697">
    <property type="term" value="F:single-stranded DNA binding"/>
    <property type="evidence" value="ECO:0007669"/>
    <property type="project" value="TreeGrafter"/>
</dbReference>
<dbReference type="GO" id="GO:0032259">
    <property type="term" value="P:methylation"/>
    <property type="evidence" value="ECO:0007669"/>
    <property type="project" value="UniProtKB-KW"/>
</dbReference>
<dbReference type="GO" id="GO:0003690">
    <property type="term" value="F:double-stranded DNA binding"/>
    <property type="evidence" value="ECO:0007669"/>
    <property type="project" value="TreeGrafter"/>
</dbReference>
<dbReference type="GO" id="GO:0005634">
    <property type="term" value="C:nucleus"/>
    <property type="evidence" value="ECO:0007669"/>
    <property type="project" value="TreeGrafter"/>
</dbReference>
<accession>E2C051</accession>
<dbReference type="PANTHER" id="PTHR46060:SF2">
    <property type="entry name" value="HISTONE-LYSINE N-METHYLTRANSFERASE SETMAR"/>
    <property type="match status" value="1"/>
</dbReference>
<dbReference type="OMA" id="ISICHLL"/>
<dbReference type="GO" id="GO:0000014">
    <property type="term" value="F:single-stranded DNA endodeoxyribonuclease activity"/>
    <property type="evidence" value="ECO:0007669"/>
    <property type="project" value="TreeGrafter"/>
</dbReference>
<dbReference type="AlphaFoldDB" id="E2C051"/>
<dbReference type="InterPro" id="IPR036397">
    <property type="entry name" value="RNaseH_sf"/>
</dbReference>
<feature type="non-terminal residue" evidence="1">
    <location>
        <position position="1"/>
    </location>
</feature>
<feature type="non-terminal residue" evidence="1">
    <location>
        <position position="107"/>
    </location>
</feature>
<dbReference type="Gene3D" id="3.30.420.10">
    <property type="entry name" value="Ribonuclease H-like superfamily/Ribonuclease H"/>
    <property type="match status" value="1"/>
</dbReference>
<keyword evidence="1" id="KW-0808">Transferase</keyword>
<dbReference type="GO" id="GO:0031297">
    <property type="term" value="P:replication fork processing"/>
    <property type="evidence" value="ECO:0007669"/>
    <property type="project" value="TreeGrafter"/>
</dbReference>
<name>E2C051_HARSA</name>
<dbReference type="OrthoDB" id="7551951at2759"/>
<gene>
    <name evidence="1" type="ORF">EAI_04191</name>
</gene>
<dbReference type="GO" id="GO:0046975">
    <property type="term" value="F:histone H3K36 methyltransferase activity"/>
    <property type="evidence" value="ECO:0007669"/>
    <property type="project" value="TreeGrafter"/>
</dbReference>
<dbReference type="EMBL" id="GL451737">
    <property type="protein sequence ID" value="EFN78679.1"/>
    <property type="molecule type" value="Genomic_DNA"/>
</dbReference>